<feature type="transmembrane region" description="Helical" evidence="1">
    <location>
        <begin position="7"/>
        <end position="28"/>
    </location>
</feature>
<proteinExistence type="predicted"/>
<protein>
    <submittedName>
        <fullName evidence="2">Uncharacterized protein</fullName>
    </submittedName>
</protein>
<sequence>MNRILKIIKATFSGGILFLTPLILLAILLEKGFNIVQKITVHYTKVKFSALIIEEAAVIVFICSATGSQLFLFGS</sequence>
<dbReference type="EMBL" id="JAJJMN010000001">
    <property type="protein sequence ID" value="MCC9018133.1"/>
    <property type="molecule type" value="Genomic_DNA"/>
</dbReference>
<dbReference type="Proteomes" id="UP001430700">
    <property type="component" value="Unassembled WGS sequence"/>
</dbReference>
<reference evidence="2" key="1">
    <citation type="submission" date="2021-11" db="EMBL/GenBank/DDBJ databases">
        <title>Description of novel Flavobacterium species.</title>
        <authorList>
            <person name="Saticioglu I.B."/>
            <person name="Ay H."/>
            <person name="Altun S."/>
            <person name="Duman M."/>
        </authorList>
    </citation>
    <scope>NUCLEOTIDE SEQUENCE</scope>
    <source>
        <strain evidence="2">F-126</strain>
    </source>
</reference>
<name>A0ABS8M011_9FLAO</name>
<keyword evidence="1" id="KW-1133">Transmembrane helix</keyword>
<keyword evidence="1" id="KW-0472">Membrane</keyword>
<feature type="transmembrane region" description="Helical" evidence="1">
    <location>
        <begin position="48"/>
        <end position="73"/>
    </location>
</feature>
<evidence type="ECO:0000313" key="2">
    <source>
        <dbReference type="EMBL" id="MCC9018133.1"/>
    </source>
</evidence>
<evidence type="ECO:0000256" key="1">
    <source>
        <dbReference type="SAM" id="Phobius"/>
    </source>
</evidence>
<keyword evidence="3" id="KW-1185">Reference proteome</keyword>
<keyword evidence="1" id="KW-0812">Transmembrane</keyword>
<gene>
    <name evidence="2" type="ORF">LNQ34_10150</name>
</gene>
<accession>A0ABS8M011</accession>
<organism evidence="2 3">
    <name type="scientific">Flavobacterium lipolyticum</name>
    <dbReference type="NCBI Taxonomy" id="2893754"/>
    <lineage>
        <taxon>Bacteria</taxon>
        <taxon>Pseudomonadati</taxon>
        <taxon>Bacteroidota</taxon>
        <taxon>Flavobacteriia</taxon>
        <taxon>Flavobacteriales</taxon>
        <taxon>Flavobacteriaceae</taxon>
        <taxon>Flavobacterium</taxon>
    </lineage>
</organism>
<dbReference type="RefSeq" id="WP_202702865.1">
    <property type="nucleotide sequence ID" value="NZ_JAJJMN010000001.1"/>
</dbReference>
<evidence type="ECO:0000313" key="3">
    <source>
        <dbReference type="Proteomes" id="UP001430700"/>
    </source>
</evidence>
<comment type="caution">
    <text evidence="2">The sequence shown here is derived from an EMBL/GenBank/DDBJ whole genome shotgun (WGS) entry which is preliminary data.</text>
</comment>